<dbReference type="InterPro" id="IPR016171">
    <property type="entry name" value="Vanillyl_alc_oxidase_C-sub2"/>
</dbReference>
<dbReference type="GO" id="GO:0071949">
    <property type="term" value="F:FAD binding"/>
    <property type="evidence" value="ECO:0007669"/>
    <property type="project" value="UniProtKB-UniRule"/>
</dbReference>
<comment type="cofactor">
    <cofactor evidence="1 11">
        <name>FAD</name>
        <dbReference type="ChEBI" id="CHEBI:57692"/>
    </cofactor>
</comment>
<evidence type="ECO:0000256" key="5">
    <source>
        <dbReference type="ARBA" id="ARBA00013136"/>
    </source>
</evidence>
<keyword evidence="9" id="KW-0472">Membrane</keyword>
<comment type="subcellular location">
    <subcellularLocation>
        <location evidence="2">Membrane</location>
    </subcellularLocation>
    <subcellularLocation>
        <location evidence="11">Mitochondrion membrane</location>
    </subcellularLocation>
</comment>
<evidence type="ECO:0000256" key="3">
    <source>
        <dbReference type="ARBA" id="ARBA00005083"/>
    </source>
</evidence>
<dbReference type="Proteomes" id="UP000664534">
    <property type="component" value="Unassembled WGS sequence"/>
</dbReference>
<dbReference type="InterPro" id="IPR036318">
    <property type="entry name" value="FAD-bd_PCMH-like_sf"/>
</dbReference>
<evidence type="ECO:0000256" key="12">
    <source>
        <dbReference type="SAM" id="MobiDB-lite"/>
    </source>
</evidence>
<dbReference type="InterPro" id="IPR016169">
    <property type="entry name" value="FAD-bd_PCMH_sub2"/>
</dbReference>
<proteinExistence type="inferred from homology"/>
<feature type="domain" description="FAD-binding PCMH-type" evidence="13">
    <location>
        <begin position="31"/>
        <end position="201"/>
    </location>
</feature>
<name>A0A8H3FSS9_9LECA</name>
<evidence type="ECO:0000256" key="8">
    <source>
        <dbReference type="ARBA" id="ARBA00023002"/>
    </source>
</evidence>
<evidence type="ECO:0000256" key="6">
    <source>
        <dbReference type="ARBA" id="ARBA00022630"/>
    </source>
</evidence>
<organism evidence="14 15">
    <name type="scientific">Imshaugia aleurites</name>
    <dbReference type="NCBI Taxonomy" id="172621"/>
    <lineage>
        <taxon>Eukaryota</taxon>
        <taxon>Fungi</taxon>
        <taxon>Dikarya</taxon>
        <taxon>Ascomycota</taxon>
        <taxon>Pezizomycotina</taxon>
        <taxon>Lecanoromycetes</taxon>
        <taxon>OSLEUM clade</taxon>
        <taxon>Lecanoromycetidae</taxon>
        <taxon>Lecanorales</taxon>
        <taxon>Lecanorineae</taxon>
        <taxon>Parmeliaceae</taxon>
        <taxon>Imshaugia</taxon>
    </lineage>
</organism>
<dbReference type="PANTHER" id="PTHR43762">
    <property type="entry name" value="L-GULONOLACTONE OXIDASE"/>
    <property type="match status" value="1"/>
</dbReference>
<keyword evidence="15" id="KW-1185">Reference proteome</keyword>
<comment type="pathway">
    <text evidence="3 11">Cofactor biosynthesis; D-erythroascorbate biosynthesis; dehydro-D-arabinono-1,4-lactone from D-arabinose: step 2/2.</text>
</comment>
<dbReference type="NCBIfam" id="TIGR01678">
    <property type="entry name" value="FAD_lactone_ox"/>
    <property type="match status" value="1"/>
</dbReference>
<dbReference type="Gene3D" id="1.10.45.10">
    <property type="entry name" value="Vanillyl-alcohol Oxidase, Chain A, domain 4"/>
    <property type="match status" value="1"/>
</dbReference>
<dbReference type="GO" id="GO:0031966">
    <property type="term" value="C:mitochondrial membrane"/>
    <property type="evidence" value="ECO:0007669"/>
    <property type="project" value="UniProtKB-SubCell"/>
</dbReference>
<dbReference type="EMBL" id="CAJPDT010000050">
    <property type="protein sequence ID" value="CAF9928679.1"/>
    <property type="molecule type" value="Genomic_DNA"/>
</dbReference>
<dbReference type="Pfam" id="PF01565">
    <property type="entry name" value="FAD_binding_4"/>
    <property type="match status" value="1"/>
</dbReference>
<reference evidence="14" key="1">
    <citation type="submission" date="2021-03" db="EMBL/GenBank/DDBJ databases">
        <authorList>
            <person name="Tagirdzhanova G."/>
        </authorList>
    </citation>
    <scope>NUCLEOTIDE SEQUENCE</scope>
</reference>
<dbReference type="Pfam" id="PF04030">
    <property type="entry name" value="ALO"/>
    <property type="match status" value="1"/>
</dbReference>
<evidence type="ECO:0000256" key="9">
    <source>
        <dbReference type="ARBA" id="ARBA00023136"/>
    </source>
</evidence>
<keyword evidence="6 11" id="KW-0285">Flavoprotein</keyword>
<evidence type="ECO:0000256" key="7">
    <source>
        <dbReference type="ARBA" id="ARBA00022827"/>
    </source>
</evidence>
<evidence type="ECO:0000256" key="11">
    <source>
        <dbReference type="RuleBase" id="RU367158"/>
    </source>
</evidence>
<dbReference type="PIRSF" id="PIRSF000136">
    <property type="entry name" value="LGO_GLO"/>
    <property type="match status" value="1"/>
</dbReference>
<keyword evidence="7 11" id="KW-0274">FAD</keyword>
<dbReference type="Gene3D" id="3.30.43.10">
    <property type="entry name" value="Uridine Diphospho-n-acetylenolpyruvylglucosamine Reductase, domain 2"/>
    <property type="match status" value="1"/>
</dbReference>
<evidence type="ECO:0000313" key="14">
    <source>
        <dbReference type="EMBL" id="CAF9928679.1"/>
    </source>
</evidence>
<dbReference type="PANTHER" id="PTHR43762:SF1">
    <property type="entry name" value="D-ARABINONO-1,4-LACTONE OXIDASE"/>
    <property type="match status" value="1"/>
</dbReference>
<dbReference type="SUPFAM" id="SSF56176">
    <property type="entry name" value="FAD-binding/transporter-associated domain-like"/>
    <property type="match status" value="1"/>
</dbReference>
<dbReference type="Gene3D" id="3.30.70.2520">
    <property type="match status" value="1"/>
</dbReference>
<dbReference type="PROSITE" id="PS51387">
    <property type="entry name" value="FAD_PCMH"/>
    <property type="match status" value="1"/>
</dbReference>
<evidence type="ECO:0000256" key="4">
    <source>
        <dbReference type="ARBA" id="ARBA00005466"/>
    </source>
</evidence>
<evidence type="ECO:0000256" key="2">
    <source>
        <dbReference type="ARBA" id="ARBA00004370"/>
    </source>
</evidence>
<dbReference type="InterPro" id="IPR030654">
    <property type="entry name" value="Sugar_lactone_oxidase"/>
</dbReference>
<sequence length="559" mass="63523">MDLERELSRLDPAVPFRATGTHQHHTWARTFYSRPELYIQPRTSEELHKVITLARRCRRRVTVAGSAHSPSDLTCTSSWLVNLDHFQDLLEIRKDKNVVVMQAGIRLRDLGIKLKGHGLAMPNLGSIDHQSIAGAIGTATHGSSTRHGILSQSVLALKIMLANGRTVSCSAEQNVELFRAALVSLGALGIITEVTLEAVPAFNIEWTQSLHPLDEILSDWEQGLWTKKEFTRVWWMPYTKRCIRWRADKTDKPDDPPMTSWWTGTIGFHLYHFSLYCAQWVPSLLPRLERFVIDVQYGLKDETGSSAVQEGRTGLLMNCLYSQFVNEWAIPLRKGPEAITRLSSWLHGEEAASGIPFSSKGVYIHAPIEVRVSDTSTTVPRPYLDNTVPDGPTLYLNATLYRPYHCDPPCRARYYEAFEWLMKEMGGRPHWAKNFVHVTREDVYEMYPEMDDWIHVRNEVDPDGMFVGDWHRRLLIPQNGESPSLPLEEKMASTESANAGGVDWTGRMSGSEESFEMMHGVEAERSFMMPDSVDGQDDDEDDDDELTKHAVKEIIRDKS</sequence>
<evidence type="ECO:0000256" key="10">
    <source>
        <dbReference type="ARBA" id="ARBA00033418"/>
    </source>
</evidence>
<comment type="catalytic activity">
    <reaction evidence="11">
        <text>D-arabinono-1,4-lactone + O2 = dehydro-D-arabinono-1,4-lactone + H2O2 + H(+)</text>
        <dbReference type="Rhea" id="RHEA:23756"/>
        <dbReference type="ChEBI" id="CHEBI:15378"/>
        <dbReference type="ChEBI" id="CHEBI:15379"/>
        <dbReference type="ChEBI" id="CHEBI:16240"/>
        <dbReference type="ChEBI" id="CHEBI:16292"/>
        <dbReference type="ChEBI" id="CHEBI:58277"/>
        <dbReference type="EC" id="1.1.3.37"/>
    </reaction>
</comment>
<dbReference type="Gene3D" id="3.30.465.10">
    <property type="match status" value="1"/>
</dbReference>
<dbReference type="InterPro" id="IPR010031">
    <property type="entry name" value="FAD_lactone_oxidase-like"/>
</dbReference>
<comment type="similarity">
    <text evidence="4 11">Belongs to the oxygen-dependent FAD-linked oxidoreductase family.</text>
</comment>
<dbReference type="EC" id="1.1.3.37" evidence="5 11"/>
<feature type="compositionally biased region" description="Acidic residues" evidence="12">
    <location>
        <begin position="534"/>
        <end position="545"/>
    </location>
</feature>
<comment type="caution">
    <text evidence="14">The sequence shown here is derived from an EMBL/GenBank/DDBJ whole genome shotgun (WGS) entry which is preliminary data.</text>
</comment>
<dbReference type="OrthoDB" id="610608at2759"/>
<feature type="region of interest" description="Disordered" evidence="12">
    <location>
        <begin position="525"/>
        <end position="546"/>
    </location>
</feature>
<accession>A0A8H3FSS9</accession>
<dbReference type="AlphaFoldDB" id="A0A8H3FSS9"/>
<gene>
    <name evidence="14" type="primary">ALO1</name>
    <name evidence="14" type="ORF">IMSHALPRED_007726</name>
</gene>
<dbReference type="GO" id="GO:0003885">
    <property type="term" value="F:D-arabinono-1,4-lactone oxidase activity"/>
    <property type="evidence" value="ECO:0007669"/>
    <property type="project" value="UniProtKB-UniRule"/>
</dbReference>
<dbReference type="InterPro" id="IPR016167">
    <property type="entry name" value="FAD-bd_PCMH_sub1"/>
</dbReference>
<dbReference type="InterPro" id="IPR016166">
    <property type="entry name" value="FAD-bd_PCMH"/>
</dbReference>
<protein>
    <recommendedName>
        <fullName evidence="5 11">D-arabinono-1,4-lactone oxidase</fullName>
        <shortName evidence="11">ALO</shortName>
        <ecNumber evidence="5 11">1.1.3.37</ecNumber>
    </recommendedName>
    <alternativeName>
        <fullName evidence="10 11">L-galactono-gamma-lactone oxidase</fullName>
    </alternativeName>
</protein>
<keyword evidence="8 11" id="KW-0560">Oxidoreductase</keyword>
<evidence type="ECO:0000259" key="13">
    <source>
        <dbReference type="PROSITE" id="PS51387"/>
    </source>
</evidence>
<evidence type="ECO:0000313" key="15">
    <source>
        <dbReference type="Proteomes" id="UP000664534"/>
    </source>
</evidence>
<dbReference type="InterPro" id="IPR006094">
    <property type="entry name" value="Oxid_FAD_bind_N"/>
</dbReference>
<dbReference type="UniPathway" id="UPA00771">
    <property type="reaction ID" value="UER00766"/>
</dbReference>
<keyword evidence="11" id="KW-0496">Mitochondrion</keyword>
<evidence type="ECO:0000256" key="1">
    <source>
        <dbReference type="ARBA" id="ARBA00001974"/>
    </source>
</evidence>
<dbReference type="InterPro" id="IPR007173">
    <property type="entry name" value="ALO_C"/>
</dbReference>